<gene>
    <name evidence="1" type="ORF">PLEPLA_LOCUS48034</name>
</gene>
<organism evidence="1 2">
    <name type="scientific">Pleuronectes platessa</name>
    <name type="common">European plaice</name>
    <dbReference type="NCBI Taxonomy" id="8262"/>
    <lineage>
        <taxon>Eukaryota</taxon>
        <taxon>Metazoa</taxon>
        <taxon>Chordata</taxon>
        <taxon>Craniata</taxon>
        <taxon>Vertebrata</taxon>
        <taxon>Euteleostomi</taxon>
        <taxon>Actinopterygii</taxon>
        <taxon>Neopterygii</taxon>
        <taxon>Teleostei</taxon>
        <taxon>Neoteleostei</taxon>
        <taxon>Acanthomorphata</taxon>
        <taxon>Carangaria</taxon>
        <taxon>Pleuronectiformes</taxon>
        <taxon>Pleuronectoidei</taxon>
        <taxon>Pleuronectidae</taxon>
        <taxon>Pleuronectes</taxon>
    </lineage>
</organism>
<reference evidence="1" key="1">
    <citation type="submission" date="2020-03" db="EMBL/GenBank/DDBJ databases">
        <authorList>
            <person name="Weist P."/>
        </authorList>
    </citation>
    <scope>NUCLEOTIDE SEQUENCE</scope>
</reference>
<sequence>MQMGQTGDRTADLQVGGQPLYLSATAALYLRGFSTAELNPQVDRIGFLGARREQQADWQSGVNELGCNV</sequence>
<evidence type="ECO:0000313" key="1">
    <source>
        <dbReference type="EMBL" id="CAB1460197.1"/>
    </source>
</evidence>
<dbReference type="Proteomes" id="UP001153269">
    <property type="component" value="Unassembled WGS sequence"/>
</dbReference>
<evidence type="ECO:0000313" key="2">
    <source>
        <dbReference type="Proteomes" id="UP001153269"/>
    </source>
</evidence>
<name>A0A9N7W3C3_PLEPL</name>
<keyword evidence="2" id="KW-1185">Reference proteome</keyword>
<comment type="caution">
    <text evidence="1">The sequence shown here is derived from an EMBL/GenBank/DDBJ whole genome shotgun (WGS) entry which is preliminary data.</text>
</comment>
<accession>A0A9N7W3C3</accession>
<protein>
    <submittedName>
        <fullName evidence="1">Uncharacterized protein</fullName>
    </submittedName>
</protein>
<dbReference type="EMBL" id="CADEAL010004466">
    <property type="protein sequence ID" value="CAB1460197.1"/>
    <property type="molecule type" value="Genomic_DNA"/>
</dbReference>
<proteinExistence type="predicted"/>
<dbReference type="AlphaFoldDB" id="A0A9N7W3C3"/>